<protein>
    <submittedName>
        <fullName evidence="1">Uncharacterized protein</fullName>
    </submittedName>
</protein>
<reference evidence="2" key="2">
    <citation type="journal article" date="2016" name="Genome Announc.">
        <title>Draft Genome Sequences of Two Novel Amoeba-Resistant Intranuclear Bacteria, 'Candidatus Berkiella cookevillensis' and 'Candidatus Berkiella aquae'.</title>
        <authorList>
            <person name="Mehari Y.T."/>
            <person name="Arivett B.A."/>
            <person name="Farone A.L."/>
            <person name="Gunderson J.H."/>
            <person name="Farone M.B."/>
        </authorList>
    </citation>
    <scope>NUCLEOTIDE SEQUENCE</scope>
    <source>
        <strain evidence="2">CC99</strain>
    </source>
</reference>
<gene>
    <name evidence="2" type="ORF">CC99x_012800</name>
    <name evidence="1" type="ORF">CC99x_02323</name>
</gene>
<dbReference type="EMBL" id="LKHV01000016">
    <property type="protein sequence ID" value="KRG17462.1"/>
    <property type="molecule type" value="Genomic_DNA"/>
</dbReference>
<evidence type="ECO:0000313" key="1">
    <source>
        <dbReference type="EMBL" id="KRG17462.1"/>
    </source>
</evidence>
<dbReference type="RefSeq" id="WP_057625417.1">
    <property type="nucleotide sequence ID" value="NZ_LKHV02000002.1"/>
</dbReference>
<proteinExistence type="predicted"/>
<comment type="caution">
    <text evidence="1">The sequence shown here is derived from an EMBL/GenBank/DDBJ whole genome shotgun (WGS) entry which is preliminary data.</text>
</comment>
<reference evidence="2" key="3">
    <citation type="submission" date="2021-06" db="EMBL/GenBank/DDBJ databases">
        <title>Genomic Description and Analysis of Intracellular Bacteria, Candidatus Berkiella cookevillensis and Candidatus Berkiella aquae.</title>
        <authorList>
            <person name="Kidane D.T."/>
            <person name="Mehari Y.T."/>
            <person name="Rice F.C."/>
            <person name="Arivett B.A."/>
            <person name="Farone A.L."/>
            <person name="Berk S.G."/>
            <person name="Farone M.B."/>
        </authorList>
    </citation>
    <scope>NUCLEOTIDE SEQUENCE</scope>
    <source>
        <strain evidence="2">CC99</strain>
    </source>
</reference>
<keyword evidence="3" id="KW-1185">Reference proteome</keyword>
<accession>A0A0Q9Y9P1</accession>
<evidence type="ECO:0000313" key="2">
    <source>
        <dbReference type="EMBL" id="MCS5709778.1"/>
    </source>
</evidence>
<evidence type="ECO:0000313" key="3">
    <source>
        <dbReference type="Proteomes" id="UP000051494"/>
    </source>
</evidence>
<reference evidence="1" key="1">
    <citation type="submission" date="2015-09" db="EMBL/GenBank/DDBJ databases">
        <title>Draft Genome Sequences of Two Novel Amoeba-resistant Intranuclear Bacteria, Candidatus Berkiella cookevillensis and Candidatus Berkiella aquae.</title>
        <authorList>
            <person name="Mehari Y.T."/>
            <person name="Arivett B.A."/>
            <person name="Farone A.L."/>
            <person name="Gunderson J.H."/>
            <person name="Farone M.B."/>
        </authorList>
    </citation>
    <scope>NUCLEOTIDE SEQUENCE [LARGE SCALE GENOMIC DNA]</scope>
    <source>
        <strain evidence="1">CC99</strain>
    </source>
</reference>
<sequence>MEHRFLYTQSELADFGADVLSEYMENPGCCHELIDRLYSVGLSILYRFSGTDRATHSSDALNIQTSPMQPKHKPE</sequence>
<dbReference type="AlphaFoldDB" id="A0A0Q9Y9P1"/>
<dbReference type="EMBL" id="LKHV02000002">
    <property type="protein sequence ID" value="MCS5709778.1"/>
    <property type="molecule type" value="Genomic_DNA"/>
</dbReference>
<dbReference type="Proteomes" id="UP000051494">
    <property type="component" value="Unassembled WGS sequence"/>
</dbReference>
<dbReference type="STRING" id="437022.CC99x_02323"/>
<organism evidence="1">
    <name type="scientific">Candidatus Berkiella cookevillensis</name>
    <dbReference type="NCBI Taxonomy" id="437022"/>
    <lineage>
        <taxon>Bacteria</taxon>
        <taxon>Pseudomonadati</taxon>
        <taxon>Pseudomonadota</taxon>
        <taxon>Gammaproteobacteria</taxon>
        <taxon>Candidatus Berkiellales</taxon>
        <taxon>Candidatus Berkiellaceae</taxon>
        <taxon>Candidatus Berkiella</taxon>
    </lineage>
</organism>
<name>A0A0Q9Y9P1_9GAMM</name>